<organism evidence="1 2">
    <name type="scientific">Angiostrongylus cantonensis</name>
    <name type="common">Rat lungworm</name>
    <dbReference type="NCBI Taxonomy" id="6313"/>
    <lineage>
        <taxon>Eukaryota</taxon>
        <taxon>Metazoa</taxon>
        <taxon>Ecdysozoa</taxon>
        <taxon>Nematoda</taxon>
        <taxon>Chromadorea</taxon>
        <taxon>Rhabditida</taxon>
        <taxon>Rhabditina</taxon>
        <taxon>Rhabditomorpha</taxon>
        <taxon>Strongyloidea</taxon>
        <taxon>Metastrongylidae</taxon>
        <taxon>Angiostrongylus</taxon>
    </lineage>
</organism>
<proteinExistence type="predicted"/>
<reference evidence="1" key="1">
    <citation type="submission" date="2012-09" db="EMBL/GenBank/DDBJ databases">
        <authorList>
            <person name="Martin A.A."/>
        </authorList>
    </citation>
    <scope>NUCLEOTIDE SEQUENCE</scope>
</reference>
<dbReference type="WBParaSite" id="ACAC_0001297601-mRNA-1">
    <property type="protein sequence ID" value="ACAC_0001297601-mRNA-1"/>
    <property type="gene ID" value="ACAC_0001297601"/>
</dbReference>
<keyword evidence="1" id="KW-1185">Reference proteome</keyword>
<dbReference type="STRING" id="6313.A0A0K0DMP3"/>
<name>A0A0K0DMP3_ANGCA</name>
<protein>
    <submittedName>
        <fullName evidence="2">Uncharacterized protein</fullName>
    </submittedName>
</protein>
<sequence length="222" mass="25525">MSNLTLASRKRILTRYINQLQKALTRFKDAKLEEINIQNLQDEIKPPVIRSNLQQLEEGTAALENMTTKIQHELDELATIFERTNPTLPNIEDEFAQYSNAAEEAIGNAFEYLVLLHARIHSFKAHAEILNTSHNHSNTSSGNDESIVTAVVKKLELPTIPIPTFSGDIWDWDYFWELFNANIHSQKVSDLQKFNYLINSLKGEPLQAIKKFQISKENYQKL</sequence>
<dbReference type="AlphaFoldDB" id="A0A0K0DMP3"/>
<dbReference type="Pfam" id="PF03564">
    <property type="entry name" value="DUF1759"/>
    <property type="match status" value="1"/>
</dbReference>
<accession>A0A0K0DMP3</accession>
<dbReference type="Proteomes" id="UP000035642">
    <property type="component" value="Unassembled WGS sequence"/>
</dbReference>
<dbReference type="PANTHER" id="PTHR22954:SF3">
    <property type="entry name" value="PROTEIN CBG08539"/>
    <property type="match status" value="1"/>
</dbReference>
<reference evidence="2" key="2">
    <citation type="submission" date="2017-02" db="UniProtKB">
        <authorList>
            <consortium name="WormBaseParasite"/>
        </authorList>
    </citation>
    <scope>IDENTIFICATION</scope>
</reference>
<evidence type="ECO:0000313" key="1">
    <source>
        <dbReference type="Proteomes" id="UP000035642"/>
    </source>
</evidence>
<evidence type="ECO:0000313" key="2">
    <source>
        <dbReference type="WBParaSite" id="ACAC_0001297601-mRNA-1"/>
    </source>
</evidence>
<dbReference type="PANTHER" id="PTHR22954">
    <property type="entry name" value="RETROVIRAL PROTEASE-RELATED"/>
    <property type="match status" value="1"/>
</dbReference>
<dbReference type="InterPro" id="IPR005312">
    <property type="entry name" value="DUF1759"/>
</dbReference>